<evidence type="ECO:0000313" key="1">
    <source>
        <dbReference type="EMBL" id="CAF0740924.1"/>
    </source>
</evidence>
<comment type="caution">
    <text evidence="1">The sequence shown here is derived from an EMBL/GenBank/DDBJ whole genome shotgun (WGS) entry which is preliminary data.</text>
</comment>
<sequence length="195" mass="23427">MVVYDPDGKLDKKEVKHRKNLIRRKNVEYVVFIYGLYDKLKLVVYPSKKVIAKIRGKTKKKLYQATFSIHNTTSNQWAEGKIIENSQWLHTIYTIEWNGSHLSIISYLITPWIVDIVDSSKSELLAQSQRRWFSWKYKYQLDLFSDRSIYLHSLWLVEVKMDEDDKHLFERNLWTSIRCFNKDMIILQDSFIITK</sequence>
<accession>A0A813NKC9</accession>
<reference evidence="1" key="1">
    <citation type="submission" date="2021-02" db="EMBL/GenBank/DDBJ databases">
        <authorList>
            <person name="Nowell W R."/>
        </authorList>
    </citation>
    <scope>NUCLEOTIDE SEQUENCE</scope>
</reference>
<dbReference type="EMBL" id="CAJNOJ010000004">
    <property type="protein sequence ID" value="CAF0740924.1"/>
    <property type="molecule type" value="Genomic_DNA"/>
</dbReference>
<protein>
    <submittedName>
        <fullName evidence="1">Uncharacterized protein</fullName>
    </submittedName>
</protein>
<dbReference type="AlphaFoldDB" id="A0A813NKC9"/>
<proteinExistence type="predicted"/>
<organism evidence="1 2">
    <name type="scientific">Adineta ricciae</name>
    <name type="common">Rotifer</name>
    <dbReference type="NCBI Taxonomy" id="249248"/>
    <lineage>
        <taxon>Eukaryota</taxon>
        <taxon>Metazoa</taxon>
        <taxon>Spiralia</taxon>
        <taxon>Gnathifera</taxon>
        <taxon>Rotifera</taxon>
        <taxon>Eurotatoria</taxon>
        <taxon>Bdelloidea</taxon>
        <taxon>Adinetida</taxon>
        <taxon>Adinetidae</taxon>
        <taxon>Adineta</taxon>
    </lineage>
</organism>
<evidence type="ECO:0000313" key="2">
    <source>
        <dbReference type="Proteomes" id="UP000663852"/>
    </source>
</evidence>
<dbReference type="Proteomes" id="UP000663852">
    <property type="component" value="Unassembled WGS sequence"/>
</dbReference>
<gene>
    <name evidence="1" type="ORF">EDS130_LOCUS1726</name>
</gene>
<name>A0A813NKC9_ADIRI</name>